<evidence type="ECO:0000313" key="5">
    <source>
        <dbReference type="Proteomes" id="UP000192455"/>
    </source>
</evidence>
<dbReference type="OrthoDB" id="7311517at2"/>
<dbReference type="Proteomes" id="UP000192455">
    <property type="component" value="Unassembled WGS sequence"/>
</dbReference>
<feature type="coiled-coil region" evidence="1">
    <location>
        <begin position="727"/>
        <end position="761"/>
    </location>
</feature>
<reference evidence="4 5" key="1">
    <citation type="submission" date="2017-01" db="EMBL/GenBank/DDBJ databases">
        <authorList>
            <person name="Mah S.A."/>
            <person name="Swanson W.J."/>
            <person name="Moy G.W."/>
            <person name="Vacquier V.D."/>
        </authorList>
    </citation>
    <scope>NUCLEOTIDE SEQUENCE [LARGE SCALE GENOMIC DNA]</scope>
    <source>
        <strain evidence="4 5">DSM 21219</strain>
    </source>
</reference>
<evidence type="ECO:0000256" key="1">
    <source>
        <dbReference type="SAM" id="Coils"/>
    </source>
</evidence>
<evidence type="ECO:0000313" key="4">
    <source>
        <dbReference type="EMBL" id="SIT74770.1"/>
    </source>
</evidence>
<accession>A0A1R3W9V3</accession>
<gene>
    <name evidence="4" type="ORF">SAMN05421849_0211</name>
</gene>
<dbReference type="NCBIfam" id="TIGR02675">
    <property type="entry name" value="tape_meas_nterm"/>
    <property type="match status" value="1"/>
</dbReference>
<dbReference type="InterPro" id="IPR013491">
    <property type="entry name" value="Tape_meas_N"/>
</dbReference>
<feature type="domain" description="Tape measure protein N-terminal" evidence="3">
    <location>
        <begin position="73"/>
        <end position="260"/>
    </location>
</feature>
<feature type="region of interest" description="Disordered" evidence="2">
    <location>
        <begin position="627"/>
        <end position="663"/>
    </location>
</feature>
<dbReference type="STRING" id="515897.SAMN05421849_0211"/>
<dbReference type="Pfam" id="PF20155">
    <property type="entry name" value="TMP_3"/>
    <property type="match status" value="1"/>
</dbReference>
<dbReference type="EMBL" id="FTPS01000001">
    <property type="protein sequence ID" value="SIT74770.1"/>
    <property type="molecule type" value="Genomic_DNA"/>
</dbReference>
<sequence length="889" mass="93476">MADDLERLVVQLSADIRGYEREMRKATGITHRQARAVEKRFTSMQRNLDGIGRRAARSLTAPLAGVAAALGTRQILAYSDAWTVAGNKIRAAAEMSGVAARSLEEINEIARESRSGFNETAELYARLVRSAGGVAESELEIARATEIVTKAFKAGGAAASEQAAGILQLSQGLGSGLLAGDELRSVRENAPILAQVIADYFNTTIGGLKKLGEEGKLTSEEVFRAILSGQEKIGAAFAVTNTTISEGFTLLQNAMTEYIGIGGETTGVSQQIAEALTIIADNFETVADTGLKLAAVLSAALLGRSIGKMASTMGVAGAALIKFAATARTATAAGGGLAKALGGLSLAAGPVGALLGSVLAGGFILYAQHAADARRRTEELDEALEELGLSAPKTAEAIDEVAAAVDNVVSEENLRRIEKLQRGLEALRGTGGIVSAIVGDPSEIGVLLREVEGEINRSFYRAFPVEENPLLRMAADALIEFQRGDITASALLQTVTEIGATDMSEGARKLYDKMVDVAAKSAQTEAGLAALGEMPGIREAEAELTTLIDRLDILSSVGDEISDPIHAQMAKIASDFLDAKISAEDAKAALDDIGNANPDFTPILKKIGRVISALSTLRATAAELASGVTLPEDKPSAPGRPPPPPVDPGGSGGKGRSRRPREDYDRAIESTREFIAALEAEATALNEADVSLQGHQDVLTYVQKRMELLNAAKKQGIEITPQLAAEIDQLAQEYVNAGKAADQARERHEEFEGALEDFKGTMESAFTGLITGAHSFKDAIGQIISKLAEMALSKAFEGIWGGGLGNVIGATFSGLGWADGGYTGSGGKYEPAGVVHRGEYVMDAETVRKAGGPAAFDALRQKLRGYRGRNPVWVGRCRQRHTRGVLAVW</sequence>
<organism evidence="4 5">
    <name type="scientific">Pontibaca methylaminivorans</name>
    <dbReference type="NCBI Taxonomy" id="515897"/>
    <lineage>
        <taxon>Bacteria</taxon>
        <taxon>Pseudomonadati</taxon>
        <taxon>Pseudomonadota</taxon>
        <taxon>Alphaproteobacteria</taxon>
        <taxon>Rhodobacterales</taxon>
        <taxon>Roseobacteraceae</taxon>
        <taxon>Pontibaca</taxon>
    </lineage>
</organism>
<feature type="compositionally biased region" description="Pro residues" evidence="2">
    <location>
        <begin position="638"/>
        <end position="647"/>
    </location>
</feature>
<dbReference type="RefSeq" id="WP_076646483.1">
    <property type="nucleotide sequence ID" value="NZ_FTPS01000001.1"/>
</dbReference>
<keyword evidence="1" id="KW-0175">Coiled coil</keyword>
<protein>
    <submittedName>
        <fullName evidence="4">Tape measure domain-containing protein</fullName>
    </submittedName>
</protein>
<dbReference type="AlphaFoldDB" id="A0A1R3W9V3"/>
<evidence type="ECO:0000259" key="3">
    <source>
        <dbReference type="Pfam" id="PF20155"/>
    </source>
</evidence>
<proteinExistence type="predicted"/>
<keyword evidence="5" id="KW-1185">Reference proteome</keyword>
<evidence type="ECO:0000256" key="2">
    <source>
        <dbReference type="SAM" id="MobiDB-lite"/>
    </source>
</evidence>
<name>A0A1R3W9V3_9RHOB</name>